<proteinExistence type="predicted"/>
<comment type="caution">
    <text evidence="6">The sequence shown here is derived from an EMBL/GenBank/DDBJ whole genome shotgun (WGS) entry which is preliminary data.</text>
</comment>
<dbReference type="Gene3D" id="3.40.50.300">
    <property type="entry name" value="P-loop containing nucleotide triphosphate hydrolases"/>
    <property type="match status" value="1"/>
</dbReference>
<dbReference type="InterPro" id="IPR050319">
    <property type="entry name" value="ABC_transp_ATP-bind"/>
</dbReference>
<dbReference type="InterPro" id="IPR003593">
    <property type="entry name" value="AAA+_ATPase"/>
</dbReference>
<dbReference type="CDD" id="cd03257">
    <property type="entry name" value="ABC_NikE_OppD_transporters"/>
    <property type="match status" value="1"/>
</dbReference>
<gene>
    <name evidence="6" type="ORF">Hfx1149_14990</name>
</gene>
<dbReference type="AlphaFoldDB" id="A0A643JYF6"/>
<dbReference type="InterPro" id="IPR017871">
    <property type="entry name" value="ABC_transporter-like_CS"/>
</dbReference>
<protein>
    <submittedName>
        <fullName evidence="6">ABC transporter ATP-binding protein</fullName>
    </submittedName>
</protein>
<dbReference type="InterPro" id="IPR003439">
    <property type="entry name" value="ABC_transporter-like_ATP-bd"/>
</dbReference>
<dbReference type="PROSITE" id="PS00211">
    <property type="entry name" value="ABC_TRANSPORTER_1"/>
    <property type="match status" value="1"/>
</dbReference>
<feature type="domain" description="ABC transporter" evidence="5">
    <location>
        <begin position="12"/>
        <end position="265"/>
    </location>
</feature>
<dbReference type="SUPFAM" id="SSF52540">
    <property type="entry name" value="P-loop containing nucleoside triphosphate hydrolases"/>
    <property type="match status" value="1"/>
</dbReference>
<dbReference type="GO" id="GO:0015833">
    <property type="term" value="P:peptide transport"/>
    <property type="evidence" value="ECO:0007669"/>
    <property type="project" value="InterPro"/>
</dbReference>
<keyword evidence="2" id="KW-0547">Nucleotide-binding</keyword>
<dbReference type="InterPro" id="IPR013563">
    <property type="entry name" value="Oligopep_ABC_C"/>
</dbReference>
<keyword evidence="1" id="KW-0813">Transport</keyword>
<feature type="region of interest" description="Disordered" evidence="4">
    <location>
        <begin position="274"/>
        <end position="297"/>
    </location>
</feature>
<dbReference type="SMART" id="SM00382">
    <property type="entry name" value="AAA"/>
    <property type="match status" value="1"/>
</dbReference>
<dbReference type="PANTHER" id="PTHR43776">
    <property type="entry name" value="TRANSPORT ATP-BINDING PROTEIN"/>
    <property type="match status" value="1"/>
</dbReference>
<accession>A0A643JYF6</accession>
<dbReference type="NCBIfam" id="TIGR01727">
    <property type="entry name" value="oligo_HPY"/>
    <property type="match status" value="1"/>
</dbReference>
<evidence type="ECO:0000259" key="5">
    <source>
        <dbReference type="PROSITE" id="PS50893"/>
    </source>
</evidence>
<name>A0A643JYF6_9EURY</name>
<evidence type="ECO:0000256" key="4">
    <source>
        <dbReference type="SAM" id="MobiDB-lite"/>
    </source>
</evidence>
<dbReference type="GO" id="GO:0005524">
    <property type="term" value="F:ATP binding"/>
    <property type="evidence" value="ECO:0007669"/>
    <property type="project" value="UniProtKB-KW"/>
</dbReference>
<dbReference type="Pfam" id="PF00005">
    <property type="entry name" value="ABC_tran"/>
    <property type="match status" value="1"/>
</dbReference>
<keyword evidence="3 6" id="KW-0067">ATP-binding</keyword>
<dbReference type="FunFam" id="3.40.50.300:FF:000016">
    <property type="entry name" value="Oligopeptide ABC transporter ATP-binding component"/>
    <property type="match status" value="1"/>
</dbReference>
<dbReference type="GO" id="GO:0016887">
    <property type="term" value="F:ATP hydrolysis activity"/>
    <property type="evidence" value="ECO:0007669"/>
    <property type="project" value="InterPro"/>
</dbReference>
<dbReference type="PROSITE" id="PS50893">
    <property type="entry name" value="ABC_TRANSPORTER_2"/>
    <property type="match status" value="1"/>
</dbReference>
<evidence type="ECO:0000256" key="3">
    <source>
        <dbReference type="ARBA" id="ARBA00022840"/>
    </source>
</evidence>
<sequence>MEANEMTETPVLEIRNLKKYFNRKEGFISSLLGTTKKPIRAVDDVSIELRENEVQGIIGESGCGKSTLLKTVIGLNDPTGGDIVYKGKRLADFSQDDWKEFRKNVQIIFQNPFESLDPKFTVRESLAEPLNIHGIDYSEERIHEALERVQLNPPQKYLDRLPKQLSGGEKQRVSIARAIIVEPDVILADEPVSMLDVSTQAAILRLLSDLTEDLGLSMMYISHDLSTVSDICDQIHVMYLGRVVESAPTNQILDNPMHPYSQALIQAIPIPDPFHDRPRTRLEGSPPSPEELEEGCRFKDRCPDRMPRCDTAPKTVEAEPEQFTACHLHYEESNVQPNADAPVQQGNQL</sequence>
<evidence type="ECO:0000256" key="1">
    <source>
        <dbReference type="ARBA" id="ARBA00022448"/>
    </source>
</evidence>
<evidence type="ECO:0000256" key="2">
    <source>
        <dbReference type="ARBA" id="ARBA00022741"/>
    </source>
</evidence>
<dbReference type="EMBL" id="VZUS01000004">
    <property type="protein sequence ID" value="KAB1185361.1"/>
    <property type="molecule type" value="Genomic_DNA"/>
</dbReference>
<dbReference type="GO" id="GO:0055085">
    <property type="term" value="P:transmembrane transport"/>
    <property type="evidence" value="ECO:0007669"/>
    <property type="project" value="UniProtKB-ARBA"/>
</dbReference>
<dbReference type="Pfam" id="PF08352">
    <property type="entry name" value="oligo_HPY"/>
    <property type="match status" value="1"/>
</dbReference>
<reference evidence="6" key="1">
    <citation type="submission" date="2019-09" db="EMBL/GenBank/DDBJ databases">
        <title>Genomic analysis of Haloferax sp. CBA1149.</title>
        <authorList>
            <person name="Roh S.W."/>
        </authorList>
    </citation>
    <scope>NUCLEOTIDE SEQUENCE</scope>
    <source>
        <strain evidence="6">CBA1149</strain>
    </source>
</reference>
<dbReference type="InterPro" id="IPR027417">
    <property type="entry name" value="P-loop_NTPase"/>
</dbReference>
<organism evidence="6">
    <name type="scientific">Haloferax sp. CBA1149</name>
    <dbReference type="NCBI Taxonomy" id="2650753"/>
    <lineage>
        <taxon>Archaea</taxon>
        <taxon>Methanobacteriati</taxon>
        <taxon>Methanobacteriota</taxon>
        <taxon>Stenosarchaea group</taxon>
        <taxon>Halobacteria</taxon>
        <taxon>Halobacteriales</taxon>
        <taxon>Haloferacaceae</taxon>
        <taxon>Haloferax</taxon>
    </lineage>
</organism>
<evidence type="ECO:0000313" key="6">
    <source>
        <dbReference type="EMBL" id="KAB1185361.1"/>
    </source>
</evidence>